<keyword evidence="9 13" id="KW-0520">NAD</keyword>
<proteinExistence type="inferred from homology"/>
<comment type="catalytic activity">
    <reaction evidence="12 13">
        <text>N(6)-[(R)-dihydrolipoyl]-L-lysyl-[protein] + NAD(+) = N(6)-[(R)-lipoyl]-L-lysyl-[protein] + NADH + H(+)</text>
        <dbReference type="Rhea" id="RHEA:15045"/>
        <dbReference type="Rhea" id="RHEA-COMP:10474"/>
        <dbReference type="Rhea" id="RHEA-COMP:10475"/>
        <dbReference type="ChEBI" id="CHEBI:15378"/>
        <dbReference type="ChEBI" id="CHEBI:57540"/>
        <dbReference type="ChEBI" id="CHEBI:57945"/>
        <dbReference type="ChEBI" id="CHEBI:83099"/>
        <dbReference type="ChEBI" id="CHEBI:83100"/>
        <dbReference type="EC" id="1.8.1.4"/>
    </reaction>
</comment>
<dbReference type="InterPro" id="IPR023753">
    <property type="entry name" value="FAD/NAD-binding_dom"/>
</dbReference>
<comment type="miscellaneous">
    <text evidence="13">The active site is a redox-active disulfide bond.</text>
</comment>
<comment type="subcellular location">
    <subcellularLocation>
        <location evidence="1">Cytoplasm</location>
    </subcellularLocation>
</comment>
<dbReference type="InterPro" id="IPR036188">
    <property type="entry name" value="FAD/NAD-bd_sf"/>
</dbReference>
<keyword evidence="11 13" id="KW-0676">Redox-active center</keyword>
<evidence type="ECO:0000256" key="13">
    <source>
        <dbReference type="RuleBase" id="RU003692"/>
    </source>
</evidence>
<dbReference type="Pfam" id="PF02852">
    <property type="entry name" value="Pyr_redox_dim"/>
    <property type="match status" value="1"/>
</dbReference>
<evidence type="ECO:0000256" key="10">
    <source>
        <dbReference type="ARBA" id="ARBA00023157"/>
    </source>
</evidence>
<evidence type="ECO:0000256" key="2">
    <source>
        <dbReference type="ARBA" id="ARBA00007532"/>
    </source>
</evidence>
<keyword evidence="5" id="KW-0963">Cytoplasm</keyword>
<feature type="domain" description="Pyridine nucleotide-disulphide oxidoreductase dimerisation" evidence="14">
    <location>
        <begin position="345"/>
        <end position="453"/>
    </location>
</feature>
<dbReference type="SUPFAM" id="SSF51905">
    <property type="entry name" value="FAD/NAD(P)-binding domain"/>
    <property type="match status" value="1"/>
</dbReference>
<evidence type="ECO:0000256" key="5">
    <source>
        <dbReference type="ARBA" id="ARBA00022490"/>
    </source>
</evidence>
<dbReference type="SUPFAM" id="SSF55424">
    <property type="entry name" value="FAD/NAD-linked reductases, dimerisation (C-terminal) domain"/>
    <property type="match status" value="1"/>
</dbReference>
<keyword evidence="6 13" id="KW-0285">Flavoprotein</keyword>
<keyword evidence="17" id="KW-1185">Reference proteome</keyword>
<dbReference type="NCBIfam" id="TIGR01350">
    <property type="entry name" value="lipoamide_DH"/>
    <property type="match status" value="1"/>
</dbReference>
<evidence type="ECO:0000256" key="9">
    <source>
        <dbReference type="ARBA" id="ARBA00023027"/>
    </source>
</evidence>
<dbReference type="Gene3D" id="3.50.50.60">
    <property type="entry name" value="FAD/NAD(P)-binding domain"/>
    <property type="match status" value="2"/>
</dbReference>
<evidence type="ECO:0000313" key="17">
    <source>
        <dbReference type="Proteomes" id="UP001521181"/>
    </source>
</evidence>
<name>A0ABS8YST5_9RHOB</name>
<protein>
    <recommendedName>
        <fullName evidence="4 13">Dihydrolipoyl dehydrogenase</fullName>
        <ecNumber evidence="3 13">1.8.1.4</ecNumber>
    </recommendedName>
</protein>
<dbReference type="Pfam" id="PF07992">
    <property type="entry name" value="Pyr_redox_2"/>
    <property type="match status" value="1"/>
</dbReference>
<dbReference type="PROSITE" id="PS00076">
    <property type="entry name" value="PYRIDINE_REDOX_1"/>
    <property type="match status" value="1"/>
</dbReference>
<sequence>MAAKSFDMIVIGAGPGGYVAAIRGAQLGLNVAIVEREHLGGICLNWGCIPTKALLRSAEVFHLMHRAKEFGLSADKIGYDLDAVVQRSRGVAKQLSGGIGHLMKKNKITVFMGAATLPKAGTVSVTTDKGVEELTSKAIVLATGARARELPGLEADGDLVWTYKHALMPKRMPKKLLVIGSGAIGIEFASFFNTLGADTTVVEVMDRVLPVEDAEISALAKKQFEKQGMKIREKTTVKKLDRAAGKVTAHLEKDGKTTTEEFDTVISAVGIVGNVENLGLEALGVKIDRTHVVTDEFCRTAVAGLYAIGDIAGAPWLAHKASHEGVMVAELVAGGHPHPIKPNSIPGCTYCHPQVASVGLTEEKAKAAGYTVKVGRFPFIGNGKAIALGEPEGLVKTIFDSKTGELLGAHMVGAEVTEMIQGYVVGRTLETTEAELMETVFPHPTLSEMMHESVLSAYGRALHF</sequence>
<evidence type="ECO:0000256" key="6">
    <source>
        <dbReference type="ARBA" id="ARBA00022630"/>
    </source>
</evidence>
<evidence type="ECO:0000259" key="15">
    <source>
        <dbReference type="Pfam" id="PF07992"/>
    </source>
</evidence>
<keyword evidence="10" id="KW-1015">Disulfide bond</keyword>
<dbReference type="PRINTS" id="PR00368">
    <property type="entry name" value="FADPNR"/>
</dbReference>
<comment type="caution">
    <text evidence="16">The sequence shown here is derived from an EMBL/GenBank/DDBJ whole genome shotgun (WGS) entry which is preliminary data.</text>
</comment>
<organism evidence="16 17">
    <name type="scientific">Rhodobacter flavimaris</name>
    <dbReference type="NCBI Taxonomy" id="2907145"/>
    <lineage>
        <taxon>Bacteria</taxon>
        <taxon>Pseudomonadati</taxon>
        <taxon>Pseudomonadota</taxon>
        <taxon>Alphaproteobacteria</taxon>
        <taxon>Rhodobacterales</taxon>
        <taxon>Rhodobacter group</taxon>
        <taxon>Rhodobacter</taxon>
    </lineage>
</organism>
<dbReference type="EC" id="1.8.1.4" evidence="3 13"/>
<keyword evidence="8 13" id="KW-0560">Oxidoreductase</keyword>
<evidence type="ECO:0000256" key="12">
    <source>
        <dbReference type="ARBA" id="ARBA00049187"/>
    </source>
</evidence>
<accession>A0ABS8YST5</accession>
<keyword evidence="7 13" id="KW-0274">FAD</keyword>
<dbReference type="InterPro" id="IPR012999">
    <property type="entry name" value="Pyr_OxRdtase_I_AS"/>
</dbReference>
<dbReference type="GO" id="GO:0004148">
    <property type="term" value="F:dihydrolipoyl dehydrogenase (NADH) activity"/>
    <property type="evidence" value="ECO:0007669"/>
    <property type="project" value="UniProtKB-EC"/>
</dbReference>
<evidence type="ECO:0000256" key="4">
    <source>
        <dbReference type="ARBA" id="ARBA00016961"/>
    </source>
</evidence>
<dbReference type="PANTHER" id="PTHR22912">
    <property type="entry name" value="DISULFIDE OXIDOREDUCTASE"/>
    <property type="match status" value="1"/>
</dbReference>
<dbReference type="Gene3D" id="3.30.390.30">
    <property type="match status" value="1"/>
</dbReference>
<dbReference type="PIRSF" id="PIRSF000350">
    <property type="entry name" value="Mercury_reductase_MerA"/>
    <property type="match status" value="1"/>
</dbReference>
<evidence type="ECO:0000259" key="14">
    <source>
        <dbReference type="Pfam" id="PF02852"/>
    </source>
</evidence>
<reference evidence="16 17" key="1">
    <citation type="submission" date="2021-12" db="EMBL/GenBank/DDBJ databases">
        <title>Sinirhodobacter sp. WL0062 is a bacterium isolated from seawater.</title>
        <authorList>
            <person name="Wang L."/>
            <person name="He W."/>
            <person name="Zhang D.-F."/>
        </authorList>
    </citation>
    <scope>NUCLEOTIDE SEQUENCE [LARGE SCALE GENOMIC DNA]</scope>
    <source>
        <strain evidence="16 17">WL0062</strain>
    </source>
</reference>
<dbReference type="InterPro" id="IPR050151">
    <property type="entry name" value="Class-I_Pyr_Nuc-Dis_Oxidored"/>
</dbReference>
<dbReference type="InterPro" id="IPR001100">
    <property type="entry name" value="Pyr_nuc-diS_OxRdtase"/>
</dbReference>
<feature type="domain" description="FAD/NAD(P)-binding" evidence="15">
    <location>
        <begin position="6"/>
        <end position="325"/>
    </location>
</feature>
<evidence type="ECO:0000256" key="8">
    <source>
        <dbReference type="ARBA" id="ARBA00023002"/>
    </source>
</evidence>
<dbReference type="InterPro" id="IPR006258">
    <property type="entry name" value="Lipoamide_DH"/>
</dbReference>
<dbReference type="EMBL" id="JAJUOS010000003">
    <property type="protein sequence ID" value="MCE5972922.1"/>
    <property type="molecule type" value="Genomic_DNA"/>
</dbReference>
<gene>
    <name evidence="16" type="primary">lpdA</name>
    <name evidence="16" type="ORF">LZA78_05470</name>
</gene>
<dbReference type="PRINTS" id="PR00411">
    <property type="entry name" value="PNDRDTASEI"/>
</dbReference>
<dbReference type="InterPro" id="IPR016156">
    <property type="entry name" value="FAD/NAD-linked_Rdtase_dimer_sf"/>
</dbReference>
<dbReference type="Proteomes" id="UP001521181">
    <property type="component" value="Unassembled WGS sequence"/>
</dbReference>
<dbReference type="RefSeq" id="WP_233675927.1">
    <property type="nucleotide sequence ID" value="NZ_JAJUOS010000003.1"/>
</dbReference>
<evidence type="ECO:0000256" key="11">
    <source>
        <dbReference type="ARBA" id="ARBA00023284"/>
    </source>
</evidence>
<dbReference type="PANTHER" id="PTHR22912:SF217">
    <property type="entry name" value="DIHYDROLIPOYL DEHYDROGENASE"/>
    <property type="match status" value="1"/>
</dbReference>
<comment type="cofactor">
    <cofactor evidence="13">
        <name>FAD</name>
        <dbReference type="ChEBI" id="CHEBI:57692"/>
    </cofactor>
    <text evidence="13">Binds 1 FAD per subunit.</text>
</comment>
<dbReference type="InterPro" id="IPR004099">
    <property type="entry name" value="Pyr_nucl-diS_OxRdtase_dimer"/>
</dbReference>
<comment type="similarity">
    <text evidence="2 13">Belongs to the class-I pyridine nucleotide-disulfide oxidoreductase family.</text>
</comment>
<evidence type="ECO:0000256" key="3">
    <source>
        <dbReference type="ARBA" id="ARBA00012608"/>
    </source>
</evidence>
<evidence type="ECO:0000313" key="16">
    <source>
        <dbReference type="EMBL" id="MCE5972922.1"/>
    </source>
</evidence>
<evidence type="ECO:0000256" key="7">
    <source>
        <dbReference type="ARBA" id="ARBA00022827"/>
    </source>
</evidence>
<evidence type="ECO:0000256" key="1">
    <source>
        <dbReference type="ARBA" id="ARBA00004496"/>
    </source>
</evidence>